<feature type="transmembrane region" description="Helical" evidence="8">
    <location>
        <begin position="53"/>
        <end position="72"/>
    </location>
</feature>
<feature type="transmembrane region" description="Helical" evidence="8">
    <location>
        <begin position="158"/>
        <end position="183"/>
    </location>
</feature>
<sequence>MRSIILLKTKQNKGFSLPVFLEFVEIKTKVASFFPMMIGILWSLYRYQKIDWLSTSLFALAVLSFDMCTTAINNTMDYYKAHDMTYRETANVVGKYQLKAKRVVEIIVGLLLFSILVSLGLVWQTDLVLLPMGIVCFLIGIFYTFGPLPLSRLPLGEVFSGLTMGFGIFFLAVFVQEPALLVTSQWSKDIFSLHLAWKHCLEVLFMSLPLVCLIANIMLANNICDLEEDLRNKRRTLVSYIGQKDSLLLYAALAFFPWVCWLLYGLTGFLPLWSLLGLVCAYPAYKSLRRFLKKQIKRETFIEAVKSFVLYSLLYSLTLLVALFF</sequence>
<dbReference type="GO" id="GO:0046428">
    <property type="term" value="F:1,4-dihydroxy-2-naphthoate polyprenyltransferase activity"/>
    <property type="evidence" value="ECO:0007669"/>
    <property type="project" value="UniProtKB-EC"/>
</dbReference>
<comment type="pathway">
    <text evidence="2">Quinol/quinone metabolism; menaquinone biosynthesis.</text>
</comment>
<evidence type="ECO:0000256" key="1">
    <source>
        <dbReference type="ARBA" id="ARBA00004141"/>
    </source>
</evidence>
<evidence type="ECO:0000256" key="4">
    <source>
        <dbReference type="ARBA" id="ARBA00022679"/>
    </source>
</evidence>
<evidence type="ECO:0000256" key="2">
    <source>
        <dbReference type="ARBA" id="ARBA00004863"/>
    </source>
</evidence>
<dbReference type="EC" id="2.5.1.74" evidence="9"/>
<dbReference type="PANTHER" id="PTHR13929">
    <property type="entry name" value="1,4-DIHYDROXY-2-NAPHTHOATE OCTAPRENYLTRANSFERASE"/>
    <property type="match status" value="1"/>
</dbReference>
<evidence type="ECO:0000313" key="10">
    <source>
        <dbReference type="Proteomes" id="UP000677616"/>
    </source>
</evidence>
<keyword evidence="5 8" id="KW-0812">Transmembrane</keyword>
<dbReference type="InterPro" id="IPR026046">
    <property type="entry name" value="UBIAD1"/>
</dbReference>
<protein>
    <submittedName>
        <fullName evidence="9">1,4-dihydroxy-2-naphthoate polyprenyltransferase</fullName>
        <ecNumber evidence="9">2.5.1.74</ecNumber>
    </submittedName>
</protein>
<feature type="transmembrane region" description="Helical" evidence="8">
    <location>
        <begin position="247"/>
        <end position="264"/>
    </location>
</feature>
<evidence type="ECO:0000256" key="3">
    <source>
        <dbReference type="ARBA" id="ARBA00022428"/>
    </source>
</evidence>
<dbReference type="Proteomes" id="UP000677616">
    <property type="component" value="Chromosome"/>
</dbReference>
<dbReference type="NCBIfam" id="NF004752">
    <property type="entry name" value="PRK06080.1-4"/>
    <property type="match status" value="1"/>
</dbReference>
<evidence type="ECO:0000256" key="7">
    <source>
        <dbReference type="ARBA" id="ARBA00023136"/>
    </source>
</evidence>
<feature type="transmembrane region" description="Helical" evidence="8">
    <location>
        <begin position="30"/>
        <end position="47"/>
    </location>
</feature>
<dbReference type="CDD" id="cd13962">
    <property type="entry name" value="PT_UbiA_UBIAD1"/>
    <property type="match status" value="1"/>
</dbReference>
<reference evidence="9 10" key="1">
    <citation type="submission" date="2021-04" db="EMBL/GenBank/DDBJ databases">
        <title>Complete genome sequence of a novel Streptococcus species.</title>
        <authorList>
            <person name="Teng J.L.L."/>
        </authorList>
    </citation>
    <scope>NUCLEOTIDE SEQUENCE [LARGE SCALE GENOMIC DNA]</scope>
    <source>
        <strain evidence="9 10">HKU75</strain>
    </source>
</reference>
<dbReference type="RefSeq" id="WP_212570281.1">
    <property type="nucleotide sequence ID" value="NZ_CP073084.1"/>
</dbReference>
<accession>A0ABX7YK58</accession>
<keyword evidence="7 8" id="KW-0472">Membrane</keyword>
<keyword evidence="6 8" id="KW-1133">Transmembrane helix</keyword>
<dbReference type="InterPro" id="IPR044878">
    <property type="entry name" value="UbiA_sf"/>
</dbReference>
<feature type="transmembrane region" description="Helical" evidence="8">
    <location>
        <begin position="129"/>
        <end position="146"/>
    </location>
</feature>
<evidence type="ECO:0000256" key="6">
    <source>
        <dbReference type="ARBA" id="ARBA00022989"/>
    </source>
</evidence>
<keyword evidence="10" id="KW-1185">Reference proteome</keyword>
<evidence type="ECO:0000256" key="8">
    <source>
        <dbReference type="SAM" id="Phobius"/>
    </source>
</evidence>
<dbReference type="EMBL" id="CP073084">
    <property type="protein sequence ID" value="QUE54083.1"/>
    <property type="molecule type" value="Genomic_DNA"/>
</dbReference>
<dbReference type="InterPro" id="IPR000537">
    <property type="entry name" value="UbiA_prenyltransferase"/>
</dbReference>
<keyword evidence="3" id="KW-0474">Menaquinone biosynthesis</keyword>
<name>A0ABX7YK58_9STRE</name>
<gene>
    <name evidence="9" type="ORF">INT76_09670</name>
</gene>
<organism evidence="9 10">
    <name type="scientific">Streptococcus oriscaviae</name>
    <dbReference type="NCBI Taxonomy" id="2781599"/>
    <lineage>
        <taxon>Bacteria</taxon>
        <taxon>Bacillati</taxon>
        <taxon>Bacillota</taxon>
        <taxon>Bacilli</taxon>
        <taxon>Lactobacillales</taxon>
        <taxon>Streptococcaceae</taxon>
        <taxon>Streptococcus</taxon>
    </lineage>
</organism>
<keyword evidence="4 9" id="KW-0808">Transferase</keyword>
<dbReference type="PIRSF" id="PIRSF005355">
    <property type="entry name" value="UBIAD1"/>
    <property type="match status" value="1"/>
</dbReference>
<feature type="transmembrane region" description="Helical" evidence="8">
    <location>
        <begin position="270"/>
        <end position="288"/>
    </location>
</feature>
<feature type="transmembrane region" description="Helical" evidence="8">
    <location>
        <begin position="203"/>
        <end position="226"/>
    </location>
</feature>
<dbReference type="Pfam" id="PF01040">
    <property type="entry name" value="UbiA"/>
    <property type="match status" value="1"/>
</dbReference>
<proteinExistence type="predicted"/>
<dbReference type="Gene3D" id="1.10.357.140">
    <property type="entry name" value="UbiA prenyltransferase"/>
    <property type="match status" value="1"/>
</dbReference>
<evidence type="ECO:0000256" key="5">
    <source>
        <dbReference type="ARBA" id="ARBA00022692"/>
    </source>
</evidence>
<evidence type="ECO:0000313" key="9">
    <source>
        <dbReference type="EMBL" id="QUE54083.1"/>
    </source>
</evidence>
<feature type="transmembrane region" description="Helical" evidence="8">
    <location>
        <begin position="308"/>
        <end position="324"/>
    </location>
</feature>
<comment type="subcellular location">
    <subcellularLocation>
        <location evidence="1">Membrane</location>
        <topology evidence="1">Multi-pass membrane protein</topology>
    </subcellularLocation>
</comment>
<feature type="transmembrane region" description="Helical" evidence="8">
    <location>
        <begin position="103"/>
        <end position="123"/>
    </location>
</feature>
<dbReference type="PANTHER" id="PTHR13929:SF0">
    <property type="entry name" value="UBIA PRENYLTRANSFERASE DOMAIN-CONTAINING PROTEIN 1"/>
    <property type="match status" value="1"/>
</dbReference>